<gene>
    <name evidence="8" type="ORF">Q5M86_08890</name>
</gene>
<protein>
    <recommendedName>
        <fullName evidence="6">Lipoprotein</fullName>
    </recommendedName>
</protein>
<sequence length="274" mass="31075">MNIKTIKNILKILLLLTLCVFISCSDNKNDKKVIKIAHVGASDTIIWKHIIEKLNKEGIKIELLDFYDYDIPNRALNDGEVDLNAFQHHAYFDNQVKENGYNITPIADTYISAMNIYSKQITNINQIKQEDTVVIPKDPSNTARALKVLQATGIIKLKEEAGDFPSTNDIIENTLNIKIMEVKSIDIYSVLNDVTCAVINANYAMDMGLNPGTDYIFQDDPSIYSGNSFINLIAARTKDKNNLIYKKIVEAYQSSETEKVYEKYFKGAYLPAWK</sequence>
<dbReference type="Gene3D" id="3.40.190.10">
    <property type="entry name" value="Periplasmic binding protein-like II"/>
    <property type="match status" value="2"/>
</dbReference>
<name>A0ABT8YYD0_9SPIR</name>
<feature type="signal peptide" evidence="7">
    <location>
        <begin position="1"/>
        <end position="25"/>
    </location>
</feature>
<evidence type="ECO:0000256" key="5">
    <source>
        <dbReference type="ARBA" id="ARBA00023288"/>
    </source>
</evidence>
<evidence type="ECO:0000256" key="7">
    <source>
        <dbReference type="SAM" id="SignalP"/>
    </source>
</evidence>
<dbReference type="InterPro" id="IPR004872">
    <property type="entry name" value="Lipoprotein_NlpA"/>
</dbReference>
<evidence type="ECO:0000256" key="2">
    <source>
        <dbReference type="ARBA" id="ARBA00022729"/>
    </source>
</evidence>
<evidence type="ECO:0000256" key="6">
    <source>
        <dbReference type="PIRNR" id="PIRNR002854"/>
    </source>
</evidence>
<keyword evidence="5 6" id="KW-0449">Lipoprotein</keyword>
<proteinExistence type="inferred from homology"/>
<dbReference type="Pfam" id="PF03180">
    <property type="entry name" value="Lipoprotein_9"/>
    <property type="match status" value="1"/>
</dbReference>
<dbReference type="PIRSF" id="PIRSF002854">
    <property type="entry name" value="MetQ"/>
    <property type="match status" value="1"/>
</dbReference>
<dbReference type="PANTHER" id="PTHR30429">
    <property type="entry name" value="D-METHIONINE-BINDING LIPOPROTEIN METQ"/>
    <property type="match status" value="1"/>
</dbReference>
<dbReference type="EMBL" id="JAUPBM010000112">
    <property type="protein sequence ID" value="MDO7020887.1"/>
    <property type="molecule type" value="Genomic_DNA"/>
</dbReference>
<dbReference type="RefSeq" id="WP_304385120.1">
    <property type="nucleotide sequence ID" value="NZ_JAUPBL010000033.1"/>
</dbReference>
<comment type="caution">
    <text evidence="8">The sequence shown here is derived from an EMBL/GenBank/DDBJ whole genome shotgun (WGS) entry which is preliminary data.</text>
</comment>
<organism evidence="8 9">
    <name type="scientific">Brachyspira innocens</name>
    <dbReference type="NCBI Taxonomy" id="13264"/>
    <lineage>
        <taxon>Bacteria</taxon>
        <taxon>Pseudomonadati</taxon>
        <taxon>Spirochaetota</taxon>
        <taxon>Spirochaetia</taxon>
        <taxon>Brachyspirales</taxon>
        <taxon>Brachyspiraceae</taxon>
        <taxon>Brachyspira</taxon>
    </lineage>
</organism>
<keyword evidence="3" id="KW-0472">Membrane</keyword>
<dbReference type="SUPFAM" id="SSF53850">
    <property type="entry name" value="Periplasmic binding protein-like II"/>
    <property type="match status" value="1"/>
</dbReference>
<dbReference type="Proteomes" id="UP001175147">
    <property type="component" value="Unassembled WGS sequence"/>
</dbReference>
<evidence type="ECO:0000256" key="3">
    <source>
        <dbReference type="ARBA" id="ARBA00023136"/>
    </source>
</evidence>
<reference evidence="8" key="1">
    <citation type="submission" date="2023-07" db="EMBL/GenBank/DDBJ databases">
        <title>Mucosal microbiota of week-old chicken and adult hens.</title>
        <authorList>
            <person name="Volf J."/>
            <person name="Karasova D."/>
            <person name="Crhanova M."/>
            <person name="Faldynova M."/>
            <person name="Prikrylova H."/>
            <person name="Zeman M."/>
            <person name="Babak V."/>
            <person name="Rajova J."/>
            <person name="Rychlik I."/>
        </authorList>
    </citation>
    <scope>NUCLEOTIDE SEQUENCE</scope>
    <source>
        <strain evidence="8">ET902</strain>
    </source>
</reference>
<evidence type="ECO:0000313" key="8">
    <source>
        <dbReference type="EMBL" id="MDO7020887.1"/>
    </source>
</evidence>
<comment type="subcellular location">
    <subcellularLocation>
        <location evidence="1">Membrane</location>
        <topology evidence="1">Lipid-anchor</topology>
    </subcellularLocation>
</comment>
<accession>A0ABT8YYD0</accession>
<feature type="chain" id="PRO_5047413920" description="Lipoprotein" evidence="7">
    <location>
        <begin position="26"/>
        <end position="274"/>
    </location>
</feature>
<keyword evidence="4" id="KW-0564">Palmitate</keyword>
<keyword evidence="2 7" id="KW-0732">Signal</keyword>
<comment type="similarity">
    <text evidence="6">Belongs to the nlpA lipoprotein family.</text>
</comment>
<evidence type="ECO:0000256" key="1">
    <source>
        <dbReference type="ARBA" id="ARBA00004635"/>
    </source>
</evidence>
<dbReference type="PANTHER" id="PTHR30429:SF3">
    <property type="entry name" value="LIPOPROTEIN"/>
    <property type="match status" value="1"/>
</dbReference>
<dbReference type="PROSITE" id="PS51257">
    <property type="entry name" value="PROKAR_LIPOPROTEIN"/>
    <property type="match status" value="1"/>
</dbReference>
<evidence type="ECO:0000256" key="4">
    <source>
        <dbReference type="ARBA" id="ARBA00023139"/>
    </source>
</evidence>
<keyword evidence="9" id="KW-1185">Reference proteome</keyword>
<evidence type="ECO:0000313" key="9">
    <source>
        <dbReference type="Proteomes" id="UP001175147"/>
    </source>
</evidence>